<comment type="cofactor">
    <cofactor evidence="1">
        <name>Mn(2+)</name>
        <dbReference type="ChEBI" id="CHEBI:29035"/>
    </cofactor>
</comment>
<name>A0A397Q5Q4_9HYPH</name>
<evidence type="ECO:0000313" key="6">
    <source>
        <dbReference type="EMBL" id="RIA56283.1"/>
    </source>
</evidence>
<accession>A0A397Q5Q4</accession>
<comment type="similarity">
    <text evidence="4">Belongs to the Nudix hydrolase family. RppH subfamily.</text>
</comment>
<proteinExistence type="inferred from homology"/>
<keyword evidence="7" id="KW-1185">Reference proteome</keyword>
<evidence type="ECO:0000256" key="1">
    <source>
        <dbReference type="ARBA" id="ARBA00001936"/>
    </source>
</evidence>
<evidence type="ECO:0000256" key="4">
    <source>
        <dbReference type="HAMAP-Rule" id="MF_00298"/>
    </source>
</evidence>
<sequence length="178" mass="20403">MPDPEAMPYRPCVAVMLFNDAGEVWMGRRVPKWDEGKLISPWQCPQGGIDPGEDPEKAAHRELLEEIGSNNAEVLAQTREWYTYDLPYEALGVALSGRYRGQKQKWFAMHFLGEESDINLIPPPPHKQEFDAWRWVPMDEVPALVVPFKRDVYAAVIEEFRPVIARKLEVSSHAAHYS</sequence>
<organism evidence="6 7">
    <name type="scientific">Dichotomicrobium thermohalophilum</name>
    <dbReference type="NCBI Taxonomy" id="933063"/>
    <lineage>
        <taxon>Bacteria</taxon>
        <taxon>Pseudomonadati</taxon>
        <taxon>Pseudomonadota</taxon>
        <taxon>Alphaproteobacteria</taxon>
        <taxon>Hyphomicrobiales</taxon>
        <taxon>Hyphomicrobiaceae</taxon>
        <taxon>Dichotomicrobium</taxon>
    </lineage>
</organism>
<dbReference type="InterPro" id="IPR000086">
    <property type="entry name" value="NUDIX_hydrolase_dom"/>
</dbReference>
<dbReference type="Gene3D" id="3.90.79.10">
    <property type="entry name" value="Nucleoside Triphosphate Pyrophosphohydrolase"/>
    <property type="match status" value="1"/>
</dbReference>
<feature type="domain" description="Nudix hydrolase" evidence="5">
    <location>
        <begin position="8"/>
        <end position="158"/>
    </location>
</feature>
<dbReference type="OrthoDB" id="9816040at2"/>
<dbReference type="PRINTS" id="PR00502">
    <property type="entry name" value="NUDIXFAMILY"/>
</dbReference>
<dbReference type="InterPro" id="IPR020476">
    <property type="entry name" value="Nudix_hydrolase"/>
</dbReference>
<dbReference type="PANTHER" id="PTHR11839:SF22">
    <property type="entry name" value="NUDIX HYDROLASE 26, CHLOROPLASTIC"/>
    <property type="match status" value="1"/>
</dbReference>
<dbReference type="RefSeq" id="WP_119061093.1">
    <property type="nucleotide sequence ID" value="NZ_QXDF01000001.1"/>
</dbReference>
<gene>
    <name evidence="4" type="primary">rppH</name>
    <name evidence="4" type="synonym">nudH</name>
    <name evidence="6" type="ORF">BXY53_1386</name>
</gene>
<evidence type="ECO:0000313" key="7">
    <source>
        <dbReference type="Proteomes" id="UP000266273"/>
    </source>
</evidence>
<dbReference type="AlphaFoldDB" id="A0A397Q5Q4"/>
<keyword evidence="3 4" id="KW-0378">Hydrolase</keyword>
<comment type="cofactor">
    <cofactor evidence="4">
        <name>a divalent metal cation</name>
        <dbReference type="ChEBI" id="CHEBI:60240"/>
    </cofactor>
</comment>
<dbReference type="GO" id="GO:0006753">
    <property type="term" value="P:nucleoside phosphate metabolic process"/>
    <property type="evidence" value="ECO:0007669"/>
    <property type="project" value="TreeGrafter"/>
</dbReference>
<dbReference type="InterPro" id="IPR022927">
    <property type="entry name" value="RppH"/>
</dbReference>
<dbReference type="PROSITE" id="PS51462">
    <property type="entry name" value="NUDIX"/>
    <property type="match status" value="1"/>
</dbReference>
<reference evidence="6 7" key="1">
    <citation type="submission" date="2018-08" db="EMBL/GenBank/DDBJ databases">
        <title>Genomic Encyclopedia of Archaeal and Bacterial Type Strains, Phase II (KMG-II): from individual species to whole genera.</title>
        <authorList>
            <person name="Goeker M."/>
        </authorList>
    </citation>
    <scope>NUCLEOTIDE SEQUENCE [LARGE SCALE GENOMIC DNA]</scope>
    <source>
        <strain evidence="6 7">DSM 5002</strain>
    </source>
</reference>
<dbReference type="SUPFAM" id="SSF55811">
    <property type="entry name" value="Nudix"/>
    <property type="match status" value="1"/>
</dbReference>
<dbReference type="GO" id="GO:0019693">
    <property type="term" value="P:ribose phosphate metabolic process"/>
    <property type="evidence" value="ECO:0007669"/>
    <property type="project" value="TreeGrafter"/>
</dbReference>
<dbReference type="Pfam" id="PF00293">
    <property type="entry name" value="NUDIX"/>
    <property type="match status" value="1"/>
</dbReference>
<dbReference type="EMBL" id="QXDF01000001">
    <property type="protein sequence ID" value="RIA56283.1"/>
    <property type="molecule type" value="Genomic_DNA"/>
</dbReference>
<dbReference type="PANTHER" id="PTHR11839">
    <property type="entry name" value="UDP/ADP-SUGAR PYROPHOSPHATASE"/>
    <property type="match status" value="1"/>
</dbReference>
<dbReference type="GO" id="GO:0034432">
    <property type="term" value="F:bis(5'-adenosyl)-pentaphosphatase activity"/>
    <property type="evidence" value="ECO:0007669"/>
    <property type="project" value="TreeGrafter"/>
</dbReference>
<dbReference type="EC" id="3.6.1.-" evidence="4"/>
<dbReference type="InterPro" id="IPR020084">
    <property type="entry name" value="NUDIX_hydrolase_CS"/>
</dbReference>
<dbReference type="HAMAP" id="MF_00298">
    <property type="entry name" value="Nudix_RppH"/>
    <property type="match status" value="1"/>
</dbReference>
<comment type="cofactor">
    <cofactor evidence="2">
        <name>Mg(2+)</name>
        <dbReference type="ChEBI" id="CHEBI:18420"/>
    </cofactor>
</comment>
<dbReference type="InterPro" id="IPR015797">
    <property type="entry name" value="NUDIX_hydrolase-like_dom_sf"/>
</dbReference>
<dbReference type="Proteomes" id="UP000266273">
    <property type="component" value="Unassembled WGS sequence"/>
</dbReference>
<comment type="caution">
    <text evidence="6">The sequence shown here is derived from an EMBL/GenBank/DDBJ whole genome shotgun (WGS) entry which is preliminary data.</text>
</comment>
<evidence type="ECO:0000256" key="2">
    <source>
        <dbReference type="ARBA" id="ARBA00001946"/>
    </source>
</evidence>
<comment type="function">
    <text evidence="4">Accelerates the degradation of transcripts by removing pyrophosphate from the 5'-end of triphosphorylated RNA, leading to a more labile monophosphorylated state that can stimulate subsequent ribonuclease cleavage.</text>
</comment>
<evidence type="ECO:0000259" key="5">
    <source>
        <dbReference type="PROSITE" id="PS51462"/>
    </source>
</evidence>
<feature type="short sequence motif" description="Nudix box" evidence="4">
    <location>
        <begin position="47"/>
        <end position="68"/>
    </location>
</feature>
<dbReference type="NCBIfam" id="NF001938">
    <property type="entry name" value="PRK00714.1-5"/>
    <property type="match status" value="1"/>
</dbReference>
<dbReference type="CDD" id="cd03671">
    <property type="entry name" value="NUDIX_Ap4A_hydrolase_plant_like"/>
    <property type="match status" value="1"/>
</dbReference>
<dbReference type="PROSITE" id="PS00893">
    <property type="entry name" value="NUDIX_BOX"/>
    <property type="match status" value="1"/>
</dbReference>
<protein>
    <recommendedName>
        <fullName evidence="4">RNA pyrophosphohydrolase</fullName>
        <ecNumber evidence="4">3.6.1.-</ecNumber>
    </recommendedName>
    <alternativeName>
        <fullName evidence="4">(Di)nucleoside polyphosphate hydrolase</fullName>
    </alternativeName>
</protein>
<evidence type="ECO:0000256" key="3">
    <source>
        <dbReference type="ARBA" id="ARBA00022801"/>
    </source>
</evidence>
<dbReference type="GO" id="GO:0008893">
    <property type="term" value="F:guanosine-3',5'-bis(diphosphate) 3'-diphosphatase activity"/>
    <property type="evidence" value="ECO:0007669"/>
    <property type="project" value="TreeGrafter"/>
</dbReference>